<feature type="compositionally biased region" description="Basic and acidic residues" evidence="1">
    <location>
        <begin position="1"/>
        <end position="17"/>
    </location>
</feature>
<protein>
    <submittedName>
        <fullName evidence="2">Uncharacterized protein</fullName>
    </submittedName>
</protein>
<evidence type="ECO:0000313" key="2">
    <source>
        <dbReference type="EMBL" id="KOC63843.1"/>
    </source>
</evidence>
<dbReference type="EMBL" id="KQ414685">
    <property type="protein sequence ID" value="KOC63843.1"/>
    <property type="molecule type" value="Genomic_DNA"/>
</dbReference>
<organism evidence="2 3">
    <name type="scientific">Habropoda laboriosa</name>
    <dbReference type="NCBI Taxonomy" id="597456"/>
    <lineage>
        <taxon>Eukaryota</taxon>
        <taxon>Metazoa</taxon>
        <taxon>Ecdysozoa</taxon>
        <taxon>Arthropoda</taxon>
        <taxon>Hexapoda</taxon>
        <taxon>Insecta</taxon>
        <taxon>Pterygota</taxon>
        <taxon>Neoptera</taxon>
        <taxon>Endopterygota</taxon>
        <taxon>Hymenoptera</taxon>
        <taxon>Apocrita</taxon>
        <taxon>Aculeata</taxon>
        <taxon>Apoidea</taxon>
        <taxon>Anthophila</taxon>
        <taxon>Apidae</taxon>
        <taxon>Habropoda</taxon>
    </lineage>
</organism>
<name>A0A0L7QZ37_9HYME</name>
<gene>
    <name evidence="2" type="ORF">WH47_01173</name>
</gene>
<keyword evidence="3" id="KW-1185">Reference proteome</keyword>
<sequence length="66" mass="7351">RDRCHEEQAPRPFSGKEARRRLGVSARVRAARRTSDAYEQPRAKGTSIFIVPWAGRPAKTAGDSQS</sequence>
<accession>A0A0L7QZ37</accession>
<feature type="region of interest" description="Disordered" evidence="1">
    <location>
        <begin position="1"/>
        <end position="27"/>
    </location>
</feature>
<dbReference type="Proteomes" id="UP000053825">
    <property type="component" value="Unassembled WGS sequence"/>
</dbReference>
<dbReference type="AlphaFoldDB" id="A0A0L7QZ37"/>
<evidence type="ECO:0000313" key="3">
    <source>
        <dbReference type="Proteomes" id="UP000053825"/>
    </source>
</evidence>
<reference evidence="2 3" key="1">
    <citation type="submission" date="2015-07" db="EMBL/GenBank/DDBJ databases">
        <title>The genome of Habropoda laboriosa.</title>
        <authorList>
            <person name="Pan H."/>
            <person name="Kapheim K."/>
        </authorList>
    </citation>
    <scope>NUCLEOTIDE SEQUENCE [LARGE SCALE GENOMIC DNA]</scope>
    <source>
        <strain evidence="2">0110345459</strain>
    </source>
</reference>
<evidence type="ECO:0000256" key="1">
    <source>
        <dbReference type="SAM" id="MobiDB-lite"/>
    </source>
</evidence>
<proteinExistence type="predicted"/>
<feature type="non-terminal residue" evidence="2">
    <location>
        <position position="1"/>
    </location>
</feature>